<keyword evidence="5" id="KW-1185">Reference proteome</keyword>
<sequence>MFSRRALETTARKSQKQESPESTSAAAGDNMSATAVGIPAGIAGKNENEPDRLIIATDFGTTFSCVAFASEKGDIRIVKGYPADPMTLQRNPRSDVPTESWYPNKVKLEELAAESIPTTDEPMLRFDDDDDDGSDDDDLAHRKISTSANSMEIDPPSMSSKIMYWGYEVQDRLSDPDLDRKQYNCITRSKLLLDTSVETEKIREELTPILRKLKVKQYIKSDVDVITQYLEQLFLHTKRYLNEIRRLKNTTIVEHVLCVPVIWSASACRKMQNAMEIAIQRSDLGSINNLFLVSEPEAAAAFVLANSNSIFPGETFILLDAGGGTVDATTYTVNNVYPLKLKREEVAARGGLYGSSYLNEAFREYLFRRLESEKSDIETNGRTIQGIVDQQTIRFENTLKRTMDVTNEQMPSIALHIDGIRENQEKGFLENRVKIKRNDFWRIFERCLRGIMDLMLDQIKLAQEAGLDVKKVILIGGFSNNPSLRKTLERRLRKLRRDLKISIELETIRDPGSLETAMASSAILRAFDKEDDELERISLCSYGFFLQDEYNPKEIPAHRNVKPIFDKNDGVAYLEVLDWVVKKGEIIPAAKEYRTDTYYIFAATRKTFVYKQELYVSDTSTEPHYKLTHPKNKGAEIIGTIEVDMGELIRSGTIQPTEEQEGIKCKRHYRVAFELVMKVKGRNLEIEARVAGKSFGSKEISIAAAFVPGTK</sequence>
<gene>
    <name evidence="4" type="ORF">OCU04_006533</name>
</gene>
<evidence type="ECO:0000313" key="5">
    <source>
        <dbReference type="Proteomes" id="UP001152300"/>
    </source>
</evidence>
<dbReference type="PANTHER" id="PTHR42749">
    <property type="entry name" value="CELL SHAPE-DETERMINING PROTEIN MREB"/>
    <property type="match status" value="1"/>
</dbReference>
<dbReference type="Gene3D" id="3.90.640.10">
    <property type="entry name" value="Actin, Chain A, domain 4"/>
    <property type="match status" value="1"/>
</dbReference>
<proteinExistence type="predicted"/>
<feature type="region of interest" description="Disordered" evidence="3">
    <location>
        <begin position="1"/>
        <end position="32"/>
    </location>
</feature>
<protein>
    <recommendedName>
        <fullName evidence="6">Hsp70 family protein</fullName>
    </recommendedName>
</protein>
<evidence type="ECO:0000256" key="3">
    <source>
        <dbReference type="SAM" id="MobiDB-lite"/>
    </source>
</evidence>
<evidence type="ECO:0000256" key="2">
    <source>
        <dbReference type="ARBA" id="ARBA00022840"/>
    </source>
</evidence>
<dbReference type="PANTHER" id="PTHR42749:SF8">
    <property type="entry name" value="HSP70 FAMILY PROTEIN (AFU_ORTHOLOGUE AFUA_3G13740)"/>
    <property type="match status" value="1"/>
</dbReference>
<feature type="region of interest" description="Disordered" evidence="3">
    <location>
        <begin position="117"/>
        <end position="143"/>
    </location>
</feature>
<dbReference type="SUPFAM" id="SSF53067">
    <property type="entry name" value="Actin-like ATPase domain"/>
    <property type="match status" value="2"/>
</dbReference>
<accession>A0A9X0AJZ2</accession>
<comment type="caution">
    <text evidence="4">The sequence shown here is derived from an EMBL/GenBank/DDBJ whole genome shotgun (WGS) entry which is preliminary data.</text>
</comment>
<dbReference type="InterPro" id="IPR013126">
    <property type="entry name" value="Hsp_70_fam"/>
</dbReference>
<organism evidence="4 5">
    <name type="scientific">Sclerotinia nivalis</name>
    <dbReference type="NCBI Taxonomy" id="352851"/>
    <lineage>
        <taxon>Eukaryota</taxon>
        <taxon>Fungi</taxon>
        <taxon>Dikarya</taxon>
        <taxon>Ascomycota</taxon>
        <taxon>Pezizomycotina</taxon>
        <taxon>Leotiomycetes</taxon>
        <taxon>Helotiales</taxon>
        <taxon>Sclerotiniaceae</taxon>
        <taxon>Sclerotinia</taxon>
    </lineage>
</organism>
<dbReference type="AlphaFoldDB" id="A0A9X0AJZ2"/>
<name>A0A9X0AJZ2_9HELO</name>
<dbReference type="Gene3D" id="3.30.420.40">
    <property type="match status" value="2"/>
</dbReference>
<evidence type="ECO:0000256" key="1">
    <source>
        <dbReference type="ARBA" id="ARBA00022741"/>
    </source>
</evidence>
<dbReference type="InterPro" id="IPR043129">
    <property type="entry name" value="ATPase_NBD"/>
</dbReference>
<dbReference type="Proteomes" id="UP001152300">
    <property type="component" value="Unassembled WGS sequence"/>
</dbReference>
<feature type="compositionally biased region" description="Acidic residues" evidence="3">
    <location>
        <begin position="127"/>
        <end position="138"/>
    </location>
</feature>
<dbReference type="GO" id="GO:0005524">
    <property type="term" value="F:ATP binding"/>
    <property type="evidence" value="ECO:0007669"/>
    <property type="project" value="UniProtKB-KW"/>
</dbReference>
<keyword evidence="1" id="KW-0547">Nucleotide-binding</keyword>
<dbReference type="OrthoDB" id="2963168at2759"/>
<keyword evidence="2" id="KW-0067">ATP-binding</keyword>
<dbReference type="CDD" id="cd10170">
    <property type="entry name" value="ASKHA_NBD_HSP70"/>
    <property type="match status" value="1"/>
</dbReference>
<dbReference type="Pfam" id="PF00012">
    <property type="entry name" value="HSP70"/>
    <property type="match status" value="1"/>
</dbReference>
<evidence type="ECO:0008006" key="6">
    <source>
        <dbReference type="Google" id="ProtNLM"/>
    </source>
</evidence>
<dbReference type="EMBL" id="JAPEIS010000007">
    <property type="protein sequence ID" value="KAJ8064182.1"/>
    <property type="molecule type" value="Genomic_DNA"/>
</dbReference>
<reference evidence="4" key="1">
    <citation type="submission" date="2022-11" db="EMBL/GenBank/DDBJ databases">
        <title>Genome Resource of Sclerotinia nivalis Strain SnTB1, a Plant Pathogen Isolated from American Ginseng.</title>
        <authorList>
            <person name="Fan S."/>
        </authorList>
    </citation>
    <scope>NUCLEOTIDE SEQUENCE</scope>
    <source>
        <strain evidence="4">SnTB1</strain>
    </source>
</reference>
<dbReference type="GO" id="GO:0140662">
    <property type="term" value="F:ATP-dependent protein folding chaperone"/>
    <property type="evidence" value="ECO:0007669"/>
    <property type="project" value="InterPro"/>
</dbReference>
<feature type="compositionally biased region" description="Basic and acidic residues" evidence="3">
    <location>
        <begin position="1"/>
        <end position="19"/>
    </location>
</feature>
<evidence type="ECO:0000313" key="4">
    <source>
        <dbReference type="EMBL" id="KAJ8064182.1"/>
    </source>
</evidence>